<dbReference type="InterPro" id="IPR001829">
    <property type="entry name" value="Pili_assmbl_chaperone_bac"/>
</dbReference>
<evidence type="ECO:0000256" key="7">
    <source>
        <dbReference type="RuleBase" id="RU003918"/>
    </source>
</evidence>
<evidence type="ECO:0000313" key="10">
    <source>
        <dbReference type="EMBL" id="MEY8770129.1"/>
    </source>
</evidence>
<dbReference type="InterPro" id="IPR016147">
    <property type="entry name" value="Pili_assmbl_chaperone_N"/>
</dbReference>
<dbReference type="InterPro" id="IPR018046">
    <property type="entry name" value="Pili_assmbl_chaperone_CS"/>
</dbReference>
<dbReference type="Gene3D" id="2.60.40.10">
    <property type="entry name" value="Immunoglobulins"/>
    <property type="match status" value="2"/>
</dbReference>
<evidence type="ECO:0000256" key="2">
    <source>
        <dbReference type="ARBA" id="ARBA00007399"/>
    </source>
</evidence>
<dbReference type="PANTHER" id="PTHR30251">
    <property type="entry name" value="PILUS ASSEMBLY CHAPERONE"/>
    <property type="match status" value="1"/>
</dbReference>
<keyword evidence="11" id="KW-1185">Reference proteome</keyword>
<feature type="domain" description="Pili assembly chaperone C-terminal" evidence="9">
    <location>
        <begin position="163"/>
        <end position="219"/>
    </location>
</feature>
<evidence type="ECO:0000259" key="9">
    <source>
        <dbReference type="Pfam" id="PF02753"/>
    </source>
</evidence>
<organism evidence="10 11">
    <name type="scientific">Erwinia aeris</name>
    <dbReference type="NCBI Taxonomy" id="3239803"/>
    <lineage>
        <taxon>Bacteria</taxon>
        <taxon>Pseudomonadati</taxon>
        <taxon>Pseudomonadota</taxon>
        <taxon>Gammaproteobacteria</taxon>
        <taxon>Enterobacterales</taxon>
        <taxon>Erwiniaceae</taxon>
        <taxon>Erwinia</taxon>
    </lineage>
</organism>
<evidence type="ECO:0000256" key="3">
    <source>
        <dbReference type="ARBA" id="ARBA00022729"/>
    </source>
</evidence>
<dbReference type="Proteomes" id="UP001565243">
    <property type="component" value="Unassembled WGS sequence"/>
</dbReference>
<evidence type="ECO:0000259" key="8">
    <source>
        <dbReference type="Pfam" id="PF00345"/>
    </source>
</evidence>
<dbReference type="EMBL" id="JBGFFX010000003">
    <property type="protein sequence ID" value="MEY8770129.1"/>
    <property type="molecule type" value="Genomic_DNA"/>
</dbReference>
<dbReference type="SUPFAM" id="SSF49354">
    <property type="entry name" value="PapD-like"/>
    <property type="match status" value="1"/>
</dbReference>
<comment type="caution">
    <text evidence="10">The sequence shown here is derived from an EMBL/GenBank/DDBJ whole genome shotgun (WGS) entry which is preliminary data.</text>
</comment>
<gene>
    <name evidence="10" type="ORF">AB6T85_06750</name>
</gene>
<dbReference type="InterPro" id="IPR050643">
    <property type="entry name" value="Periplasmic_pilus_chap"/>
</dbReference>
<comment type="similarity">
    <text evidence="2 7">Belongs to the periplasmic pilus chaperone family.</text>
</comment>
<dbReference type="InterPro" id="IPR016148">
    <property type="entry name" value="Pili_assmbl_chaperone_C"/>
</dbReference>
<dbReference type="Pfam" id="PF02753">
    <property type="entry name" value="PapD_C"/>
    <property type="match status" value="1"/>
</dbReference>
<evidence type="ECO:0000256" key="4">
    <source>
        <dbReference type="ARBA" id="ARBA00022764"/>
    </source>
</evidence>
<comment type="subcellular location">
    <subcellularLocation>
        <location evidence="1 7">Periplasm</location>
    </subcellularLocation>
</comment>
<dbReference type="InterPro" id="IPR036316">
    <property type="entry name" value="Pili_assmbl_chap_C_dom_sf"/>
</dbReference>
<evidence type="ECO:0000256" key="5">
    <source>
        <dbReference type="ARBA" id="ARBA00023186"/>
    </source>
</evidence>
<dbReference type="InterPro" id="IPR008962">
    <property type="entry name" value="PapD-like_sf"/>
</dbReference>
<dbReference type="SUPFAM" id="SSF49584">
    <property type="entry name" value="Periplasmic chaperone C-domain"/>
    <property type="match status" value="1"/>
</dbReference>
<reference evidence="10 11" key="1">
    <citation type="submission" date="2024-07" db="EMBL/GenBank/DDBJ databases">
        <authorList>
            <person name="Hebao G."/>
        </authorList>
    </citation>
    <scope>NUCLEOTIDE SEQUENCE [LARGE SCALE GENOMIC DNA]</scope>
    <source>
        <strain evidence="10 11">ACCC 02193</strain>
    </source>
</reference>
<accession>A0ABV4E5M7</accession>
<dbReference type="PROSITE" id="PS00635">
    <property type="entry name" value="PILI_CHAPERONE"/>
    <property type="match status" value="1"/>
</dbReference>
<dbReference type="RefSeq" id="WP_369895100.1">
    <property type="nucleotide sequence ID" value="NZ_JBGFFX010000003.1"/>
</dbReference>
<proteinExistence type="inferred from homology"/>
<dbReference type="PANTHER" id="PTHR30251:SF9">
    <property type="entry name" value="CHAPERONE PROTEIN CAF1M"/>
    <property type="match status" value="1"/>
</dbReference>
<feature type="domain" description="Pili assembly chaperone N-terminal" evidence="8">
    <location>
        <begin position="22"/>
        <end position="140"/>
    </location>
</feature>
<keyword evidence="4" id="KW-0574">Periplasm</keyword>
<evidence type="ECO:0000256" key="6">
    <source>
        <dbReference type="ARBA" id="ARBA00023319"/>
    </source>
</evidence>
<keyword evidence="3" id="KW-0732">Signal</keyword>
<keyword evidence="6" id="KW-0393">Immunoglobulin domain</keyword>
<dbReference type="InterPro" id="IPR013783">
    <property type="entry name" value="Ig-like_fold"/>
</dbReference>
<sequence length="227" mass="25296">MRHFHIFLFFIGMLSISGANAGVIIGGSRLIYEGNKKEKAIGIENPDTSPYLIQSWIEDEQGNTIKDTPPFIVTPPLFRMDGGQKNLLRIIRGARALPQDKESLYWLNIKSIPSSSEENRNTLQIAVRARLKLIYRPDALSGETAEKHTDELVWKTEGTTLTVTNPSDYYMNFMFIKINNNSITEGGLVAPRLSATFKLPASNVAGNISWKLINDYGGIGELHQASL</sequence>
<dbReference type="Pfam" id="PF00345">
    <property type="entry name" value="PapD_N"/>
    <property type="match status" value="1"/>
</dbReference>
<keyword evidence="5 7" id="KW-0143">Chaperone</keyword>
<evidence type="ECO:0000256" key="1">
    <source>
        <dbReference type="ARBA" id="ARBA00004418"/>
    </source>
</evidence>
<protein>
    <submittedName>
        <fullName evidence="10">Molecular chaperone</fullName>
    </submittedName>
</protein>
<name>A0ABV4E5M7_9GAMM</name>
<evidence type="ECO:0000313" key="11">
    <source>
        <dbReference type="Proteomes" id="UP001565243"/>
    </source>
</evidence>
<dbReference type="PRINTS" id="PR00969">
    <property type="entry name" value="CHAPERONPILI"/>
</dbReference>